<keyword evidence="3" id="KW-0238">DNA-binding</keyword>
<sequence length="296" mass="32103">MNNSSVETRRLEYLLELRRLGSMVEVARALGTTTSTVSQQIAALAAEARTPLLEPDGRRVRLTPAGRRLADRAVTILAAVEAARMDLDPDGEPVGVLRVSGFATAIRRSLLPAMVRIARSHPAVQVVVAEHEPYESLALLSSDDIDLALVYDYDLAPVEQDDRFEFRPLWAAAWGLGVPHADAVTGTSLEVFRNFAGREWIGNSRNRADSDVVRLIGSMAGFDPRVTHRADGLELVEELIVAGLGVGLLPMARPVGPGVALIPLAEPAVTLRAYAAVRRGRQQWSPLALLLERLDA</sequence>
<dbReference type="SUPFAM" id="SSF46785">
    <property type="entry name" value="Winged helix' DNA-binding domain"/>
    <property type="match status" value="1"/>
</dbReference>
<organism evidence="6 7">
    <name type="scientific">Jatrophihabitans telluris</name>
    <dbReference type="NCBI Taxonomy" id="2038343"/>
    <lineage>
        <taxon>Bacteria</taxon>
        <taxon>Bacillati</taxon>
        <taxon>Actinomycetota</taxon>
        <taxon>Actinomycetes</taxon>
        <taxon>Jatrophihabitantales</taxon>
        <taxon>Jatrophihabitantaceae</taxon>
        <taxon>Jatrophihabitans</taxon>
    </lineage>
</organism>
<dbReference type="Proteomes" id="UP001056336">
    <property type="component" value="Chromosome"/>
</dbReference>
<evidence type="ECO:0000256" key="3">
    <source>
        <dbReference type="ARBA" id="ARBA00023125"/>
    </source>
</evidence>
<dbReference type="PROSITE" id="PS50931">
    <property type="entry name" value="HTH_LYSR"/>
    <property type="match status" value="1"/>
</dbReference>
<evidence type="ECO:0000256" key="4">
    <source>
        <dbReference type="ARBA" id="ARBA00023163"/>
    </source>
</evidence>
<keyword evidence="7" id="KW-1185">Reference proteome</keyword>
<reference evidence="6" key="2">
    <citation type="submission" date="2022-05" db="EMBL/GenBank/DDBJ databases">
        <authorList>
            <person name="Kim J.-S."/>
            <person name="Lee K."/>
            <person name="Suh M."/>
            <person name="Eom M."/>
            <person name="Kim J.-S."/>
            <person name="Kim D.-S."/>
            <person name="Ko S.-H."/>
            <person name="Shin Y."/>
            <person name="Lee J.-S."/>
        </authorList>
    </citation>
    <scope>NUCLEOTIDE SEQUENCE</scope>
    <source>
        <strain evidence="6">N237</strain>
    </source>
</reference>
<dbReference type="Gene3D" id="3.40.190.10">
    <property type="entry name" value="Periplasmic binding protein-like II"/>
    <property type="match status" value="2"/>
</dbReference>
<dbReference type="Pfam" id="PF03466">
    <property type="entry name" value="LysR_substrate"/>
    <property type="match status" value="1"/>
</dbReference>
<keyword evidence="2" id="KW-0805">Transcription regulation</keyword>
<dbReference type="EMBL" id="CP097332">
    <property type="protein sequence ID" value="UQX88623.1"/>
    <property type="molecule type" value="Genomic_DNA"/>
</dbReference>
<evidence type="ECO:0000313" key="7">
    <source>
        <dbReference type="Proteomes" id="UP001056336"/>
    </source>
</evidence>
<reference evidence="6" key="1">
    <citation type="journal article" date="2018" name="Int. J. Syst. Evol. Microbiol.">
        <title>Jatrophihabitans telluris sp. nov., isolated from sediment soil of lava forest wetlands and the emended description of the genus Jatrophihabitans.</title>
        <authorList>
            <person name="Lee K.C."/>
            <person name="Suh M.K."/>
            <person name="Eom M.K."/>
            <person name="Kim K.K."/>
            <person name="Kim J.S."/>
            <person name="Kim D.S."/>
            <person name="Ko S.H."/>
            <person name="Shin Y.K."/>
            <person name="Lee J.S."/>
        </authorList>
    </citation>
    <scope>NUCLEOTIDE SEQUENCE</scope>
    <source>
        <strain evidence="6">N237</strain>
    </source>
</reference>
<dbReference type="InterPro" id="IPR036388">
    <property type="entry name" value="WH-like_DNA-bd_sf"/>
</dbReference>
<keyword evidence="4" id="KW-0804">Transcription</keyword>
<name>A0ABY4QYC5_9ACTN</name>
<proteinExistence type="inferred from homology"/>
<evidence type="ECO:0000313" key="6">
    <source>
        <dbReference type="EMBL" id="UQX88623.1"/>
    </source>
</evidence>
<dbReference type="InterPro" id="IPR005119">
    <property type="entry name" value="LysR_subst-bd"/>
</dbReference>
<feature type="domain" description="HTH lysR-type" evidence="5">
    <location>
        <begin position="6"/>
        <end position="63"/>
    </location>
</feature>
<dbReference type="InterPro" id="IPR036390">
    <property type="entry name" value="WH_DNA-bd_sf"/>
</dbReference>
<accession>A0ABY4QYC5</accession>
<dbReference type="SUPFAM" id="SSF53850">
    <property type="entry name" value="Periplasmic binding protein-like II"/>
    <property type="match status" value="1"/>
</dbReference>
<protein>
    <submittedName>
        <fullName evidence="6">LysR family transcriptional regulator</fullName>
    </submittedName>
</protein>
<dbReference type="RefSeq" id="WP_249772302.1">
    <property type="nucleotide sequence ID" value="NZ_CP097332.1"/>
</dbReference>
<gene>
    <name evidence="6" type="ORF">M6D93_01150</name>
</gene>
<dbReference type="PANTHER" id="PTHR30346:SF29">
    <property type="entry name" value="LYSR SUBSTRATE-BINDING"/>
    <property type="match status" value="1"/>
</dbReference>
<evidence type="ECO:0000256" key="2">
    <source>
        <dbReference type="ARBA" id="ARBA00023015"/>
    </source>
</evidence>
<dbReference type="Gene3D" id="1.10.10.10">
    <property type="entry name" value="Winged helix-like DNA-binding domain superfamily/Winged helix DNA-binding domain"/>
    <property type="match status" value="1"/>
</dbReference>
<dbReference type="Pfam" id="PF00126">
    <property type="entry name" value="HTH_1"/>
    <property type="match status" value="1"/>
</dbReference>
<comment type="similarity">
    <text evidence="1">Belongs to the LysR transcriptional regulatory family.</text>
</comment>
<dbReference type="PANTHER" id="PTHR30346">
    <property type="entry name" value="TRANSCRIPTIONAL DUAL REGULATOR HCAR-RELATED"/>
    <property type="match status" value="1"/>
</dbReference>
<evidence type="ECO:0000259" key="5">
    <source>
        <dbReference type="PROSITE" id="PS50931"/>
    </source>
</evidence>
<dbReference type="InterPro" id="IPR000847">
    <property type="entry name" value="LysR_HTH_N"/>
</dbReference>
<evidence type="ECO:0000256" key="1">
    <source>
        <dbReference type="ARBA" id="ARBA00009437"/>
    </source>
</evidence>